<dbReference type="SMART" id="SM00854">
    <property type="entry name" value="PGA_cap"/>
    <property type="match status" value="1"/>
</dbReference>
<proteinExistence type="inferred from homology"/>
<feature type="compositionally biased region" description="Low complexity" evidence="2">
    <location>
        <begin position="73"/>
        <end position="82"/>
    </location>
</feature>
<evidence type="ECO:0000313" key="4">
    <source>
        <dbReference type="EMBL" id="RAW17840.1"/>
    </source>
</evidence>
<sequence length="403" mass="41821">MNTWTAWGFRRTGPVTAAALALTLIACVEDERSSPDADDSRGAEDSSLAADASPEPAPGTTSHDDPQPEQTTRSSSPRGPRGSVREPITVSFAGDIHFEGELRTLLDDPENALDPVAADLSDADLTVVNLESAVGSGGTPEPKRYTFQAPPAALEALSAAGVDVVTMANNHAMDFGPDGFADTLAAAEQARDAQPPLSVVGIGADTDDAFTPAVRDVGGVRVAVLGASTPDDPTADPTEHWAATEDDPGIAVALDHEPLVEAVDAARADADVVIVYMHWGIQGERCPSESQQDLARALADAGADIVVGSHAHRLQGAGMLDDTYVSYGLGNFAWYTQNSRAASTTGVLTVEVDGGQVSAESWAPARIGPDGLPEFVTGDEAEDMADDVAQLRECTDLEPLGPS</sequence>
<gene>
    <name evidence="4" type="ORF">DPM12_03010</name>
</gene>
<keyword evidence="5" id="KW-1185">Reference proteome</keyword>
<dbReference type="AlphaFoldDB" id="A0A329QZL3"/>
<dbReference type="InterPro" id="IPR019079">
    <property type="entry name" value="Capsule_synth_CapA"/>
</dbReference>
<protein>
    <submittedName>
        <fullName evidence="4">CapA family protein</fullName>
    </submittedName>
</protein>
<dbReference type="Gene3D" id="3.60.21.10">
    <property type="match status" value="1"/>
</dbReference>
<feature type="domain" description="Capsule synthesis protein CapA" evidence="3">
    <location>
        <begin position="89"/>
        <end position="336"/>
    </location>
</feature>
<feature type="compositionally biased region" description="Basic and acidic residues" evidence="2">
    <location>
        <begin position="30"/>
        <end position="44"/>
    </location>
</feature>
<dbReference type="CDD" id="cd07381">
    <property type="entry name" value="MPP_CapA"/>
    <property type="match status" value="1"/>
</dbReference>
<evidence type="ECO:0000259" key="3">
    <source>
        <dbReference type="SMART" id="SM00854"/>
    </source>
</evidence>
<dbReference type="RefSeq" id="WP_112256799.1">
    <property type="nucleotide sequence ID" value="NZ_QMIG01000002.1"/>
</dbReference>
<evidence type="ECO:0000256" key="2">
    <source>
        <dbReference type="SAM" id="MobiDB-lite"/>
    </source>
</evidence>
<reference evidence="4 5" key="1">
    <citation type="submission" date="2018-06" db="EMBL/GenBank/DDBJ databases">
        <title>Phytoactinopolyspora halophila sp. nov., a novel halophilic actinomycete isolated from a saline soil in China.</title>
        <authorList>
            <person name="Tang S.-K."/>
        </authorList>
    </citation>
    <scope>NUCLEOTIDE SEQUENCE [LARGE SCALE GENOMIC DNA]</scope>
    <source>
        <strain evidence="4 5">YIM 96934</strain>
    </source>
</reference>
<dbReference type="SUPFAM" id="SSF56300">
    <property type="entry name" value="Metallo-dependent phosphatases"/>
    <property type="match status" value="1"/>
</dbReference>
<evidence type="ECO:0000313" key="5">
    <source>
        <dbReference type="Proteomes" id="UP000250462"/>
    </source>
</evidence>
<dbReference type="Proteomes" id="UP000250462">
    <property type="component" value="Unassembled WGS sequence"/>
</dbReference>
<name>A0A329QZL3_9ACTN</name>
<evidence type="ECO:0000256" key="1">
    <source>
        <dbReference type="ARBA" id="ARBA00005662"/>
    </source>
</evidence>
<dbReference type="EMBL" id="QMIG01000002">
    <property type="protein sequence ID" value="RAW17840.1"/>
    <property type="molecule type" value="Genomic_DNA"/>
</dbReference>
<dbReference type="InterPro" id="IPR029052">
    <property type="entry name" value="Metallo-depent_PP-like"/>
</dbReference>
<dbReference type="Pfam" id="PF09587">
    <property type="entry name" value="PGA_cap"/>
    <property type="match status" value="1"/>
</dbReference>
<feature type="region of interest" description="Disordered" evidence="2">
    <location>
        <begin position="30"/>
        <end position="87"/>
    </location>
</feature>
<dbReference type="InterPro" id="IPR052169">
    <property type="entry name" value="CW_Biosynth-Accessory"/>
</dbReference>
<dbReference type="PANTHER" id="PTHR33393">
    <property type="entry name" value="POLYGLUTAMINE SYNTHESIS ACCESSORY PROTEIN RV0574C-RELATED"/>
    <property type="match status" value="1"/>
</dbReference>
<organism evidence="4 5">
    <name type="scientific">Phytoactinopolyspora halophila</name>
    <dbReference type="NCBI Taxonomy" id="1981511"/>
    <lineage>
        <taxon>Bacteria</taxon>
        <taxon>Bacillati</taxon>
        <taxon>Actinomycetota</taxon>
        <taxon>Actinomycetes</taxon>
        <taxon>Jiangellales</taxon>
        <taxon>Jiangellaceae</taxon>
        <taxon>Phytoactinopolyspora</taxon>
    </lineage>
</organism>
<dbReference type="OrthoDB" id="9810718at2"/>
<comment type="similarity">
    <text evidence="1">Belongs to the CapA family.</text>
</comment>
<dbReference type="PANTHER" id="PTHR33393:SF13">
    <property type="entry name" value="PGA BIOSYNTHESIS PROTEIN CAPA"/>
    <property type="match status" value="1"/>
</dbReference>
<accession>A0A329QZL3</accession>
<comment type="caution">
    <text evidence="4">The sequence shown here is derived from an EMBL/GenBank/DDBJ whole genome shotgun (WGS) entry which is preliminary data.</text>
</comment>